<feature type="compositionally biased region" description="Polar residues" evidence="1">
    <location>
        <begin position="93"/>
        <end position="108"/>
    </location>
</feature>
<evidence type="ECO:0000313" key="3">
    <source>
        <dbReference type="Proteomes" id="UP001556367"/>
    </source>
</evidence>
<feature type="compositionally biased region" description="Low complexity" evidence="1">
    <location>
        <begin position="127"/>
        <end position="174"/>
    </location>
</feature>
<protein>
    <submittedName>
        <fullName evidence="2">Uncharacterized protein</fullName>
    </submittedName>
</protein>
<dbReference type="EMBL" id="JASNQZ010000015">
    <property type="protein sequence ID" value="KAL0947786.1"/>
    <property type="molecule type" value="Genomic_DNA"/>
</dbReference>
<feature type="region of interest" description="Disordered" evidence="1">
    <location>
        <begin position="15"/>
        <end position="183"/>
    </location>
</feature>
<gene>
    <name evidence="2" type="ORF">HGRIS_013860</name>
</gene>
<proteinExistence type="predicted"/>
<feature type="compositionally biased region" description="Acidic residues" evidence="1">
    <location>
        <begin position="239"/>
        <end position="257"/>
    </location>
</feature>
<organism evidence="2 3">
    <name type="scientific">Hohenbuehelia grisea</name>
    <dbReference type="NCBI Taxonomy" id="104357"/>
    <lineage>
        <taxon>Eukaryota</taxon>
        <taxon>Fungi</taxon>
        <taxon>Dikarya</taxon>
        <taxon>Basidiomycota</taxon>
        <taxon>Agaricomycotina</taxon>
        <taxon>Agaricomycetes</taxon>
        <taxon>Agaricomycetidae</taxon>
        <taxon>Agaricales</taxon>
        <taxon>Pleurotineae</taxon>
        <taxon>Pleurotaceae</taxon>
        <taxon>Hohenbuehelia</taxon>
    </lineage>
</organism>
<feature type="compositionally biased region" description="Pro residues" evidence="1">
    <location>
        <begin position="70"/>
        <end position="89"/>
    </location>
</feature>
<accession>A0ABR3IX32</accession>
<comment type="caution">
    <text evidence="2">The sequence shown here is derived from an EMBL/GenBank/DDBJ whole genome shotgun (WGS) entry which is preliminary data.</text>
</comment>
<feature type="compositionally biased region" description="Pro residues" evidence="1">
    <location>
        <begin position="49"/>
        <end position="60"/>
    </location>
</feature>
<feature type="region of interest" description="Disordered" evidence="1">
    <location>
        <begin position="234"/>
        <end position="257"/>
    </location>
</feature>
<reference evidence="3" key="1">
    <citation type="submission" date="2024-06" db="EMBL/GenBank/DDBJ databases">
        <title>Multi-omics analyses provide insights into the biosynthesis of the anticancer antibiotic pleurotin in Hohenbuehelia grisea.</title>
        <authorList>
            <person name="Weaver J.A."/>
            <person name="Alberti F."/>
        </authorList>
    </citation>
    <scope>NUCLEOTIDE SEQUENCE [LARGE SCALE GENOMIC DNA]</scope>
    <source>
        <strain evidence="3">T-177</strain>
    </source>
</reference>
<dbReference type="Proteomes" id="UP001556367">
    <property type="component" value="Unassembled WGS sequence"/>
</dbReference>
<keyword evidence="3" id="KW-1185">Reference proteome</keyword>
<name>A0ABR3IX32_9AGAR</name>
<sequence>MAIALNPNMLQAFADQYFSPPPGLHSSTRSPYTHVRRPRSRSISLGVTAPPPKSSPPPPLASSSILFAPFGPPPAPPPQRYSFTPPAPAAPLSVSTHLATNDRAQVYTQPRLRTIHIPPAPQPEPRPTAAIPRLTTPTPRSSPATPRGLVNTPYNNTNTNASASAPPSTMPAAPVLTPTKPSDMRNSRARLVAGILLHRIYAAPKRAHAHVRRRQRVCGPGVSGSAYIKSGLSTVVYSSDEDESEGSASEESEDEET</sequence>
<evidence type="ECO:0000313" key="2">
    <source>
        <dbReference type="EMBL" id="KAL0947786.1"/>
    </source>
</evidence>
<evidence type="ECO:0000256" key="1">
    <source>
        <dbReference type="SAM" id="MobiDB-lite"/>
    </source>
</evidence>